<feature type="region of interest" description="Disordered" evidence="1">
    <location>
        <begin position="149"/>
        <end position="169"/>
    </location>
</feature>
<dbReference type="AlphaFoldDB" id="A0A8E2JUV1"/>
<organism evidence="2 3">
    <name type="scientific">Glonium stellatum</name>
    <dbReference type="NCBI Taxonomy" id="574774"/>
    <lineage>
        <taxon>Eukaryota</taxon>
        <taxon>Fungi</taxon>
        <taxon>Dikarya</taxon>
        <taxon>Ascomycota</taxon>
        <taxon>Pezizomycotina</taxon>
        <taxon>Dothideomycetes</taxon>
        <taxon>Pleosporomycetidae</taxon>
        <taxon>Gloniales</taxon>
        <taxon>Gloniaceae</taxon>
        <taxon>Glonium</taxon>
    </lineage>
</organism>
<reference evidence="2 3" key="1">
    <citation type="journal article" date="2016" name="Nat. Commun.">
        <title>Ectomycorrhizal ecology is imprinted in the genome of the dominant symbiotic fungus Cenococcum geophilum.</title>
        <authorList>
            <consortium name="DOE Joint Genome Institute"/>
            <person name="Peter M."/>
            <person name="Kohler A."/>
            <person name="Ohm R.A."/>
            <person name="Kuo A."/>
            <person name="Krutzmann J."/>
            <person name="Morin E."/>
            <person name="Arend M."/>
            <person name="Barry K.W."/>
            <person name="Binder M."/>
            <person name="Choi C."/>
            <person name="Clum A."/>
            <person name="Copeland A."/>
            <person name="Grisel N."/>
            <person name="Haridas S."/>
            <person name="Kipfer T."/>
            <person name="LaButti K."/>
            <person name="Lindquist E."/>
            <person name="Lipzen A."/>
            <person name="Maire R."/>
            <person name="Meier B."/>
            <person name="Mihaltcheva S."/>
            <person name="Molinier V."/>
            <person name="Murat C."/>
            <person name="Poggeler S."/>
            <person name="Quandt C.A."/>
            <person name="Sperisen C."/>
            <person name="Tritt A."/>
            <person name="Tisserant E."/>
            <person name="Crous P.W."/>
            <person name="Henrissat B."/>
            <person name="Nehls U."/>
            <person name="Egli S."/>
            <person name="Spatafora J.W."/>
            <person name="Grigoriev I.V."/>
            <person name="Martin F.M."/>
        </authorList>
    </citation>
    <scope>NUCLEOTIDE SEQUENCE [LARGE SCALE GENOMIC DNA]</scope>
    <source>
        <strain evidence="2 3">CBS 207.34</strain>
    </source>
</reference>
<gene>
    <name evidence="2" type="ORF">AOQ84DRAFT_214321</name>
</gene>
<feature type="region of interest" description="Disordered" evidence="1">
    <location>
        <begin position="1"/>
        <end position="22"/>
    </location>
</feature>
<dbReference type="EMBL" id="KV749228">
    <property type="protein sequence ID" value="OCL10535.1"/>
    <property type="molecule type" value="Genomic_DNA"/>
</dbReference>
<evidence type="ECO:0000313" key="2">
    <source>
        <dbReference type="EMBL" id="OCL10535.1"/>
    </source>
</evidence>
<evidence type="ECO:0000256" key="1">
    <source>
        <dbReference type="SAM" id="MobiDB-lite"/>
    </source>
</evidence>
<sequence length="446" mass="49827">MDMDTLPSITVKDPETPPLQSFAPRRILFDSPFSDYFTDTSLSPDPLPSPSQKALLSRLTAIGQRIARKEPSSQKFGWINDRLDGVEAAFAAPDTQSRQPPEMEDSGLFMDGDEEIDTSQLLHGGGGLGLPDDVVEILRRASLSSREEHSRVDSVADGFDSDRDQDASWEEDTGLGEMEAGENDDAAAIVASYGEENTAISSLLKESGMKPPTTPEGVLARINSAIMELRLRFEEVKYLNFLMLEKLDVADDENIALRNANDKLILDLHLDYSELLFLKIQLQAIEAHAVPREDQDPDFSFVSAIERLELDWRDVEKRFTERMEMHENQRPPEDFRKTLPEELRVLLHQIKDGSPRPPTPPEGQFSVPAPVIERLSQPSSRPCSQEGPKELEEGENSLTTSNTNTSHSTASDEEAQKPSDKSGFWNFLASAVGIIDYYDLFDDDEK</sequence>
<evidence type="ECO:0000313" key="3">
    <source>
        <dbReference type="Proteomes" id="UP000250140"/>
    </source>
</evidence>
<proteinExistence type="predicted"/>
<name>A0A8E2JUV1_9PEZI</name>
<keyword evidence="3" id="KW-1185">Reference proteome</keyword>
<dbReference type="OrthoDB" id="4448936at2759"/>
<protein>
    <submittedName>
        <fullName evidence="2">Uncharacterized protein</fullName>
    </submittedName>
</protein>
<feature type="region of interest" description="Disordered" evidence="1">
    <location>
        <begin position="375"/>
        <end position="422"/>
    </location>
</feature>
<feature type="compositionally biased region" description="Basic and acidic residues" evidence="1">
    <location>
        <begin position="149"/>
        <end position="166"/>
    </location>
</feature>
<accession>A0A8E2JUV1</accession>
<dbReference type="Proteomes" id="UP000250140">
    <property type="component" value="Unassembled WGS sequence"/>
</dbReference>
<feature type="compositionally biased region" description="Low complexity" evidence="1">
    <location>
        <begin position="396"/>
        <end position="409"/>
    </location>
</feature>